<keyword evidence="2" id="KW-1185">Reference proteome</keyword>
<evidence type="ECO:0008006" key="3">
    <source>
        <dbReference type="Google" id="ProtNLM"/>
    </source>
</evidence>
<name>A0A0R1HI09_9LACO</name>
<dbReference type="EMBL" id="AZDI01000002">
    <property type="protein sequence ID" value="KRK46237.1"/>
    <property type="molecule type" value="Genomic_DNA"/>
</dbReference>
<sequence length="53" mass="6000">MIKAIQKHGAKGIIMGIGRILRCHPFVRGGFDPVPDYFTVRRNKNPEGENKHV</sequence>
<accession>A0A0R1HI09</accession>
<dbReference type="STRING" id="1423719.FC66_GL000739"/>
<protein>
    <recommendedName>
        <fullName evidence="3">Protein YidD</fullName>
    </recommendedName>
</protein>
<evidence type="ECO:0000313" key="1">
    <source>
        <dbReference type="EMBL" id="KRK46237.1"/>
    </source>
</evidence>
<gene>
    <name evidence="1" type="ORF">FC66_GL000739</name>
</gene>
<evidence type="ECO:0000313" key="2">
    <source>
        <dbReference type="Proteomes" id="UP000051450"/>
    </source>
</evidence>
<dbReference type="AlphaFoldDB" id="A0A0R1HI09"/>
<dbReference type="InterPro" id="IPR002696">
    <property type="entry name" value="Membr_insert_effic_factor_YidD"/>
</dbReference>
<dbReference type="Proteomes" id="UP000051450">
    <property type="component" value="Unassembled WGS sequence"/>
</dbReference>
<reference evidence="1 2" key="1">
    <citation type="journal article" date="2015" name="Genome Announc.">
        <title>Expanding the biotechnology potential of lactobacilli through comparative genomics of 213 strains and associated genera.</title>
        <authorList>
            <person name="Sun Z."/>
            <person name="Harris H.M."/>
            <person name="McCann A."/>
            <person name="Guo C."/>
            <person name="Argimon S."/>
            <person name="Zhang W."/>
            <person name="Yang X."/>
            <person name="Jeffery I.B."/>
            <person name="Cooney J.C."/>
            <person name="Kagawa T.F."/>
            <person name="Liu W."/>
            <person name="Song Y."/>
            <person name="Salvetti E."/>
            <person name="Wrobel A."/>
            <person name="Rasinkangas P."/>
            <person name="Parkhill J."/>
            <person name="Rea M.C."/>
            <person name="O'Sullivan O."/>
            <person name="Ritari J."/>
            <person name="Douillard F.P."/>
            <person name="Paul Ross R."/>
            <person name="Yang R."/>
            <person name="Briner A.E."/>
            <person name="Felis G.E."/>
            <person name="de Vos W.M."/>
            <person name="Barrangou R."/>
            <person name="Klaenhammer T.R."/>
            <person name="Caufield P.W."/>
            <person name="Cui Y."/>
            <person name="Zhang H."/>
            <person name="O'Toole P.W."/>
        </authorList>
    </citation>
    <scope>NUCLEOTIDE SEQUENCE [LARGE SCALE GENOMIC DNA]</scope>
    <source>
        <strain evidence="1 2">DSM 15638</strain>
    </source>
</reference>
<dbReference type="PATRIC" id="fig|1423719.4.peg.750"/>
<comment type="caution">
    <text evidence="1">The sequence shown here is derived from an EMBL/GenBank/DDBJ whole genome shotgun (WGS) entry which is preliminary data.</text>
</comment>
<dbReference type="SMART" id="SM01234">
    <property type="entry name" value="Haemolytic"/>
    <property type="match status" value="1"/>
</dbReference>
<proteinExistence type="predicted"/>
<organism evidence="1 2">
    <name type="scientific">Dellaglioa algida DSM 15638</name>
    <dbReference type="NCBI Taxonomy" id="1423719"/>
    <lineage>
        <taxon>Bacteria</taxon>
        <taxon>Bacillati</taxon>
        <taxon>Bacillota</taxon>
        <taxon>Bacilli</taxon>
        <taxon>Lactobacillales</taxon>
        <taxon>Lactobacillaceae</taxon>
        <taxon>Dellaglioa</taxon>
    </lineage>
</organism>
<dbReference type="Pfam" id="PF01809">
    <property type="entry name" value="YidD"/>
    <property type="match status" value="1"/>
</dbReference>